<protein>
    <submittedName>
        <fullName evidence="1">Uncharacterized protein</fullName>
    </submittedName>
</protein>
<dbReference type="EMBL" id="RBXB01000002">
    <property type="protein sequence ID" value="RKS97621.1"/>
    <property type="molecule type" value="Genomic_DNA"/>
</dbReference>
<organism evidence="1 2">
    <name type="scientific">Chryseobacterium defluvii</name>
    <dbReference type="NCBI Taxonomy" id="160396"/>
    <lineage>
        <taxon>Bacteria</taxon>
        <taxon>Pseudomonadati</taxon>
        <taxon>Bacteroidota</taxon>
        <taxon>Flavobacteriia</taxon>
        <taxon>Flavobacteriales</taxon>
        <taxon>Weeksellaceae</taxon>
        <taxon>Chryseobacterium group</taxon>
        <taxon>Chryseobacterium</taxon>
    </lineage>
</organism>
<accession>A0A495SDQ3</accession>
<proteinExistence type="predicted"/>
<name>A0A495SDQ3_9FLAO</name>
<reference evidence="1 2" key="1">
    <citation type="submission" date="2018-10" db="EMBL/GenBank/DDBJ databases">
        <title>Genomic Encyclopedia of Archaeal and Bacterial Type Strains, Phase II (KMG-II): from individual species to whole genera.</title>
        <authorList>
            <person name="Goeker M."/>
        </authorList>
    </citation>
    <scope>NUCLEOTIDE SEQUENCE [LARGE SCALE GENOMIC DNA]</scope>
    <source>
        <strain evidence="1 2">DSM 14219</strain>
    </source>
</reference>
<dbReference type="Proteomes" id="UP000272428">
    <property type="component" value="Unassembled WGS sequence"/>
</dbReference>
<evidence type="ECO:0000313" key="1">
    <source>
        <dbReference type="EMBL" id="RKS97621.1"/>
    </source>
</evidence>
<gene>
    <name evidence="1" type="ORF">BCF58_1754</name>
</gene>
<evidence type="ECO:0000313" key="2">
    <source>
        <dbReference type="Proteomes" id="UP000272428"/>
    </source>
</evidence>
<keyword evidence="2" id="KW-1185">Reference proteome</keyword>
<sequence>MVFKNYYICNMNFTNQKNILVISNSIVVINNNKEAAL</sequence>
<dbReference type="AlphaFoldDB" id="A0A495SDQ3"/>
<comment type="caution">
    <text evidence="1">The sequence shown here is derived from an EMBL/GenBank/DDBJ whole genome shotgun (WGS) entry which is preliminary data.</text>
</comment>